<feature type="compositionally biased region" description="Polar residues" evidence="1">
    <location>
        <begin position="232"/>
        <end position="256"/>
    </location>
</feature>
<proteinExistence type="predicted"/>
<protein>
    <submittedName>
        <fullName evidence="3">Brct domain containing protein</fullName>
    </submittedName>
</protein>
<dbReference type="Proteomes" id="UP000078544">
    <property type="component" value="Unassembled WGS sequence"/>
</dbReference>
<feature type="compositionally biased region" description="Basic and acidic residues" evidence="1">
    <location>
        <begin position="134"/>
        <end position="190"/>
    </location>
</feature>
<gene>
    <name evidence="3" type="ORF">AAL_08000</name>
</gene>
<name>A0A167WG01_9HYPO</name>
<sequence>MDPPQDLVIALSGQFTSITKTKTKKGSKGFKQRDIQQFFKALGVLVLQNNEISKEVSRRWNVVLTANNDRGSPAVVSEAESLGLCVLNEAWLQECVKGKKLIQPRLDHFRQIPKREAYESSTLYNFLGSHIRDKISEEQPGTHREIDGEKKREAKNEKLGGKTREKDDEDRQKQEKEGKAGKEKEKGARKDRARKYREKRREEDAMSLVTSDGGGNLDHIMEPELLGGKLSDFTSGASSDSDYVPGSESSSDTESNPNDHADSDEVASIRDNYKEQNPFTDARMTWYRKGNNKSSSSVTLITPQFHPGDMHLPPNERRQSCPMVIEFVYKYQIFVSEPQDFIYKSLPNLRTLYSVKAKDYPLQKEQYILNGGHVLVTHQSTVLQNTSLIDFDWWGTEFDGRYCVIWGRPRQQGDPMLFTRTTMKEAYGGQSVDTVINEIRQAMQQAPMKVIKQVTKEDAVSVRSKLQGRSRIAPVSYLGLFGPQKG</sequence>
<organism evidence="3 4">
    <name type="scientific">Moelleriella libera RCEF 2490</name>
    <dbReference type="NCBI Taxonomy" id="1081109"/>
    <lineage>
        <taxon>Eukaryota</taxon>
        <taxon>Fungi</taxon>
        <taxon>Dikarya</taxon>
        <taxon>Ascomycota</taxon>
        <taxon>Pezizomycotina</taxon>
        <taxon>Sordariomycetes</taxon>
        <taxon>Hypocreomycetidae</taxon>
        <taxon>Hypocreales</taxon>
        <taxon>Clavicipitaceae</taxon>
        <taxon>Moelleriella</taxon>
    </lineage>
</organism>
<dbReference type="EMBL" id="AZGY01000028">
    <property type="protein sequence ID" value="KZZ88799.1"/>
    <property type="molecule type" value="Genomic_DNA"/>
</dbReference>
<dbReference type="STRING" id="1081109.A0A167WG01"/>
<evidence type="ECO:0000313" key="3">
    <source>
        <dbReference type="EMBL" id="KZZ88799.1"/>
    </source>
</evidence>
<evidence type="ECO:0000259" key="2">
    <source>
        <dbReference type="PROSITE" id="PS50172"/>
    </source>
</evidence>
<comment type="caution">
    <text evidence="3">The sequence shown here is derived from an EMBL/GenBank/DDBJ whole genome shotgun (WGS) entry which is preliminary data.</text>
</comment>
<accession>A0A167WG01</accession>
<feature type="domain" description="BRCT" evidence="2">
    <location>
        <begin position="1"/>
        <end position="109"/>
    </location>
</feature>
<feature type="compositionally biased region" description="Basic and acidic residues" evidence="1">
    <location>
        <begin position="257"/>
        <end position="274"/>
    </location>
</feature>
<evidence type="ECO:0000313" key="4">
    <source>
        <dbReference type="Proteomes" id="UP000078544"/>
    </source>
</evidence>
<dbReference type="AlphaFoldDB" id="A0A167WG01"/>
<dbReference type="PROSITE" id="PS50172">
    <property type="entry name" value="BRCT"/>
    <property type="match status" value="1"/>
</dbReference>
<evidence type="ECO:0000256" key="1">
    <source>
        <dbReference type="SAM" id="MobiDB-lite"/>
    </source>
</evidence>
<reference evidence="3 4" key="1">
    <citation type="journal article" date="2016" name="Genome Biol. Evol.">
        <title>Divergent and convergent evolution of fungal pathogenicity.</title>
        <authorList>
            <person name="Shang Y."/>
            <person name="Xiao G."/>
            <person name="Zheng P."/>
            <person name="Cen K."/>
            <person name="Zhan S."/>
            <person name="Wang C."/>
        </authorList>
    </citation>
    <scope>NUCLEOTIDE SEQUENCE [LARGE SCALE GENOMIC DNA]</scope>
    <source>
        <strain evidence="3 4">RCEF 2490</strain>
    </source>
</reference>
<dbReference type="InterPro" id="IPR001357">
    <property type="entry name" value="BRCT_dom"/>
</dbReference>
<keyword evidence="4" id="KW-1185">Reference proteome</keyword>
<feature type="region of interest" description="Disordered" evidence="1">
    <location>
        <begin position="134"/>
        <end position="274"/>
    </location>
</feature>
<dbReference type="OrthoDB" id="10531081at2759"/>